<dbReference type="OMA" id="DYAQFGW"/>
<dbReference type="Pfam" id="PF13432">
    <property type="entry name" value="TPR_16"/>
    <property type="match status" value="1"/>
</dbReference>
<organism evidence="2 3">
    <name type="scientific">Modestobacter italicus (strain DSM 44449 / CECT 9708 / BC 501)</name>
    <dbReference type="NCBI Taxonomy" id="2732864"/>
    <lineage>
        <taxon>Bacteria</taxon>
        <taxon>Bacillati</taxon>
        <taxon>Actinomycetota</taxon>
        <taxon>Actinomycetes</taxon>
        <taxon>Geodermatophilales</taxon>
        <taxon>Geodermatophilaceae</taxon>
        <taxon>Modestobacter</taxon>
    </lineage>
</organism>
<dbReference type="Pfam" id="PF13181">
    <property type="entry name" value="TPR_8"/>
    <property type="match status" value="1"/>
</dbReference>
<dbReference type="InterPro" id="IPR011990">
    <property type="entry name" value="TPR-like_helical_dom_sf"/>
</dbReference>
<keyword evidence="3" id="KW-1185">Reference proteome</keyword>
<dbReference type="PROSITE" id="PS50005">
    <property type="entry name" value="TPR"/>
    <property type="match status" value="1"/>
</dbReference>
<evidence type="ECO:0000313" key="3">
    <source>
        <dbReference type="Proteomes" id="UP000006461"/>
    </source>
</evidence>
<evidence type="ECO:0000256" key="1">
    <source>
        <dbReference type="PROSITE-ProRule" id="PRU00339"/>
    </source>
</evidence>
<dbReference type="SUPFAM" id="SSF48452">
    <property type="entry name" value="TPR-like"/>
    <property type="match status" value="1"/>
</dbReference>
<dbReference type="HOGENOM" id="CLU_103702_0_1_11"/>
<accession>I4EZ02</accession>
<proteinExistence type="predicted"/>
<dbReference type="SMART" id="SM00028">
    <property type="entry name" value="TPR"/>
    <property type="match status" value="3"/>
</dbReference>
<dbReference type="EMBL" id="FO203431">
    <property type="protein sequence ID" value="CCH88615.1"/>
    <property type="molecule type" value="Genomic_DNA"/>
</dbReference>
<dbReference type="InterPro" id="IPR019734">
    <property type="entry name" value="TPR_rpt"/>
</dbReference>
<dbReference type="eggNOG" id="COG0457">
    <property type="taxonomic scope" value="Bacteria"/>
</dbReference>
<dbReference type="STRING" id="477641.MODMU_3191"/>
<sequence>MTGPGQPDGGVYEWYQRGLELLGNGHPDAAATLLERALTAEPGSRSVLEALARAQYGAHRYRAAMDSFTRLISVNPTDDYAQFGLGLAASRAGDLETAAEHLALAVAMRPDLGHYARALRGVRARRGLAEELP</sequence>
<keyword evidence="1" id="KW-0802">TPR repeat</keyword>
<dbReference type="AlphaFoldDB" id="I4EZ02"/>
<evidence type="ECO:0000313" key="2">
    <source>
        <dbReference type="EMBL" id="CCH88615.1"/>
    </source>
</evidence>
<dbReference type="Gene3D" id="1.25.40.10">
    <property type="entry name" value="Tetratricopeptide repeat domain"/>
    <property type="match status" value="1"/>
</dbReference>
<name>I4EZ02_MODI5</name>
<dbReference type="Proteomes" id="UP000006461">
    <property type="component" value="Chromosome"/>
</dbReference>
<gene>
    <name evidence="2" type="ordered locus">MODMU_3191</name>
</gene>
<dbReference type="KEGG" id="mmar:MODMU_3191"/>
<protein>
    <submittedName>
        <fullName evidence="2">Uncharacterized protein</fullName>
    </submittedName>
</protein>
<reference evidence="2 3" key="1">
    <citation type="journal article" date="2012" name="J. Bacteriol.">
        <title>Genome Sequence of Radiation-Resistant Modestobacter marinus Strain BC501, a Representative Actinobacterium That Thrives on Calcareous Stone Surfaces.</title>
        <authorList>
            <person name="Normand P."/>
            <person name="Gury J."/>
            <person name="Pujic P."/>
            <person name="Chouaia B."/>
            <person name="Crotti E."/>
            <person name="Brusetti L."/>
            <person name="Daffonchio D."/>
            <person name="Vacherie B."/>
            <person name="Barbe V."/>
            <person name="Medigue C."/>
            <person name="Calteau A."/>
            <person name="Ghodhbane-Gtari F."/>
            <person name="Essoussi I."/>
            <person name="Nouioui I."/>
            <person name="Abbassi-Ghozzi I."/>
            <person name="Gtari M."/>
        </authorList>
    </citation>
    <scope>NUCLEOTIDE SEQUENCE [LARGE SCALE GENOMIC DNA]</scope>
    <source>
        <strain evidence="3">BC 501</strain>
    </source>
</reference>
<feature type="repeat" description="TPR" evidence="1">
    <location>
        <begin position="45"/>
        <end position="78"/>
    </location>
</feature>